<feature type="compositionally biased region" description="Low complexity" evidence="3">
    <location>
        <begin position="1010"/>
        <end position="1030"/>
    </location>
</feature>
<feature type="domain" description="Peptidase S1" evidence="5">
    <location>
        <begin position="1063"/>
        <end position="1272"/>
    </location>
</feature>
<reference evidence="6" key="1">
    <citation type="submission" date="2018-07" db="EMBL/GenBank/DDBJ databases">
        <authorList>
            <person name="Quirk P.G."/>
            <person name="Krulwich T.A."/>
        </authorList>
    </citation>
    <scope>NUCLEOTIDE SEQUENCE</scope>
</reference>
<dbReference type="CDD" id="cd00190">
    <property type="entry name" value="Tryp_SPc"/>
    <property type="match status" value="1"/>
</dbReference>
<comment type="similarity">
    <text evidence="2">Belongs to the peptidase S1 family. CLIP subfamily.</text>
</comment>
<feature type="compositionally biased region" description="Polar residues" evidence="3">
    <location>
        <begin position="964"/>
        <end position="974"/>
    </location>
</feature>
<keyword evidence="4" id="KW-0472">Membrane</keyword>
<dbReference type="InterPro" id="IPR001254">
    <property type="entry name" value="Trypsin_dom"/>
</dbReference>
<dbReference type="SUPFAM" id="SSF50494">
    <property type="entry name" value="Trypsin-like serine proteases"/>
    <property type="match status" value="1"/>
</dbReference>
<feature type="region of interest" description="Disordered" evidence="3">
    <location>
        <begin position="433"/>
        <end position="456"/>
    </location>
</feature>
<evidence type="ECO:0000313" key="6">
    <source>
        <dbReference type="EMBL" id="SSX20001.1"/>
    </source>
</evidence>
<dbReference type="InterPro" id="IPR043504">
    <property type="entry name" value="Peptidase_S1_PA_chymotrypsin"/>
</dbReference>
<dbReference type="EMBL" id="UFQT01000101">
    <property type="protein sequence ID" value="SSX20001.1"/>
    <property type="molecule type" value="Genomic_DNA"/>
</dbReference>
<name>A0A336LSM8_CULSO</name>
<feature type="compositionally biased region" description="Low complexity" evidence="3">
    <location>
        <begin position="559"/>
        <end position="652"/>
    </location>
</feature>
<feature type="region of interest" description="Disordered" evidence="3">
    <location>
        <begin position="741"/>
        <end position="765"/>
    </location>
</feature>
<dbReference type="Pfam" id="PF00089">
    <property type="entry name" value="Trypsin"/>
    <property type="match status" value="1"/>
</dbReference>
<keyword evidence="1" id="KW-1015">Disulfide bond</keyword>
<dbReference type="FunFam" id="2.40.10.10:FF:000002">
    <property type="entry name" value="Transmembrane protease serine"/>
    <property type="match status" value="1"/>
</dbReference>
<feature type="region of interest" description="Disordered" evidence="3">
    <location>
        <begin position="559"/>
        <end position="669"/>
    </location>
</feature>
<dbReference type="InterPro" id="IPR033116">
    <property type="entry name" value="TRYPSIN_SER"/>
</dbReference>
<evidence type="ECO:0000256" key="4">
    <source>
        <dbReference type="SAM" id="Phobius"/>
    </source>
</evidence>
<dbReference type="InterPro" id="IPR001314">
    <property type="entry name" value="Peptidase_S1A"/>
</dbReference>
<dbReference type="PANTHER" id="PTHR24253">
    <property type="entry name" value="TRANSMEMBRANE PROTEASE SERINE"/>
    <property type="match status" value="1"/>
</dbReference>
<organism evidence="6">
    <name type="scientific">Culicoides sonorensis</name>
    <name type="common">Biting midge</name>
    <dbReference type="NCBI Taxonomy" id="179676"/>
    <lineage>
        <taxon>Eukaryota</taxon>
        <taxon>Metazoa</taxon>
        <taxon>Ecdysozoa</taxon>
        <taxon>Arthropoda</taxon>
        <taxon>Hexapoda</taxon>
        <taxon>Insecta</taxon>
        <taxon>Pterygota</taxon>
        <taxon>Neoptera</taxon>
        <taxon>Endopterygota</taxon>
        <taxon>Diptera</taxon>
        <taxon>Nematocera</taxon>
        <taxon>Chironomoidea</taxon>
        <taxon>Ceratopogonidae</taxon>
        <taxon>Ceratopogoninae</taxon>
        <taxon>Culicoides</taxon>
        <taxon>Monoculicoides</taxon>
    </lineage>
</organism>
<keyword evidence="4" id="KW-1133">Transmembrane helix</keyword>
<keyword evidence="4" id="KW-0812">Transmembrane</keyword>
<gene>
    <name evidence="6" type="primary">CSON000161</name>
</gene>
<dbReference type="VEuPathDB" id="VectorBase:CSON000161"/>
<dbReference type="PRINTS" id="PR00722">
    <property type="entry name" value="CHYMOTRYPSIN"/>
</dbReference>
<dbReference type="InterPro" id="IPR009003">
    <property type="entry name" value="Peptidase_S1_PA"/>
</dbReference>
<accession>A0A336LSM8</accession>
<feature type="compositionally biased region" description="Polar residues" evidence="3">
    <location>
        <begin position="741"/>
        <end position="762"/>
    </location>
</feature>
<dbReference type="GO" id="GO:0004252">
    <property type="term" value="F:serine-type endopeptidase activity"/>
    <property type="evidence" value="ECO:0007669"/>
    <property type="project" value="InterPro"/>
</dbReference>
<feature type="compositionally biased region" description="Polar residues" evidence="3">
    <location>
        <begin position="445"/>
        <end position="455"/>
    </location>
</feature>
<proteinExistence type="inferred from homology"/>
<dbReference type="AlphaFoldDB" id="A0A336LSM8"/>
<dbReference type="PROSITE" id="PS00135">
    <property type="entry name" value="TRYPSIN_SER"/>
    <property type="match status" value="1"/>
</dbReference>
<evidence type="ECO:0000256" key="2">
    <source>
        <dbReference type="ARBA" id="ARBA00024195"/>
    </source>
</evidence>
<evidence type="ECO:0000259" key="5">
    <source>
        <dbReference type="PROSITE" id="PS50240"/>
    </source>
</evidence>
<evidence type="ECO:0000256" key="3">
    <source>
        <dbReference type="SAM" id="MobiDB-lite"/>
    </source>
</evidence>
<dbReference type="OMA" id="QITVNNH"/>
<feature type="transmembrane region" description="Helical" evidence="4">
    <location>
        <begin position="21"/>
        <end position="39"/>
    </location>
</feature>
<sequence length="1274" mass="141020">MKCVILISKSNRSKCLLEKKLLFISIIFSLFTTTVFGMSSTSEKESRKFFGGYRIAPKFCNATRLQPGSPKPRGPTICMFNHECSQRQGEVVGACMDGFLFGTCCLLKGQEHNGQEIDSDYIEEMPQSNLAAVSSYERYGSAQGDSYLDKKKYQNEYDFQMDPDMVEKYEKLNEATGYYYSTTSVPEKEMRTTTLSPNSDQQPTTTTFQYQDETVLPTTNVYLPNLSSQKYSEELPIALLNRFTEQDNEAQDEISSSSASSVGISSSTTNNMDDIFTSSNFHYLGNVLRENVDSTTNREFTDITYEDESIEPEKIYPTTSYYKRSTTTERPYYSSRVTYPKPQFRPKPTKDSSNYILVQTVSNERLNETKATVSEHNLESIESIILMLNDTNPGPSYETDMSTERVVPESTETSYFSTYSDEYDTTQYSTNRYRPVTRRPGNRPTFHTTTFQPESYQEETEAYSQTYSPYSQTKRPNIDAILTQSTMGSTYSNYDTSEASSNDLNQVYYQSSPLSTNYVSLITSKKPYKPTTQVVYSTSAPTVEVIKTTVGSKRPILTSSTSSVTKTNKVKVTSSRPSSTYSRPSSTYSQTTSSRLPSTTSRLPSTKSSTSSKRPSSTTQKVKTTSAQKQTSTSTKGTRKPPSTSYVYSPYPTKRPGAPEKASTSAIPTKKVSQSQLVTAGTRLPSEYIVQSKPVTQTRPTASSTLGNSYISLQDSVTNSRPSPTVHITPKPNVNLITSSNYGSSPGGVSSLKPNGASNKISSLRPGNLPQGGISVIYNENPAVLIPAPADFDNEGYFGVSTTVRPMSDQHMVTQTSIFTIGKRPSTIHIFAPTTPSSVSHYEDLDDYKSGASSTIPIKGVTNIPADDLINFPPVRNPNLNLTNGIQTGVNFSDEELADTTPIFIEDEILHNKMDLLVSKIVASLQNNFDNLADMVYERRNVTVLNDPVENYTKKPTRRPSTKRPITTTNKARISTTTTKRPKATSKKPTATKKPTGTVNKRPTTKKPITKVTTPRVTKPTKRVTTSTPPATLADDYYDEPVEENETEQEEPLPSFGNARIQCGVRPQIKSGRIVGGKSARFASLVAVLGEHDISGELEVKRSITKNVKQIIVHRQYDPATFENDLALLQLESPVHYDTHVVPICLPPDNADFTGRKATITGWGRLKYNGGVPSVLQEVQVPVMENTVCQEMFNTAGHQKKILPSFLCAGYANGQRDSCEGDSGGPLVLQRPDGRFELVGTVSHGIKCAAPYLPGVYMRTTFYKPWIKSVAGIK</sequence>
<dbReference type="GO" id="GO:0006508">
    <property type="term" value="P:proteolysis"/>
    <property type="evidence" value="ECO:0007669"/>
    <property type="project" value="InterPro"/>
</dbReference>
<dbReference type="Gene3D" id="2.40.10.10">
    <property type="entry name" value="Trypsin-like serine proteases"/>
    <property type="match status" value="1"/>
</dbReference>
<dbReference type="PANTHER" id="PTHR24253:SF145">
    <property type="entry name" value="SERINE PROTEASE FILZIG"/>
    <property type="match status" value="1"/>
</dbReference>
<feature type="compositionally biased region" description="Low complexity" evidence="3">
    <location>
        <begin position="987"/>
        <end position="996"/>
    </location>
</feature>
<dbReference type="SMART" id="SM00020">
    <property type="entry name" value="Tryp_SPc"/>
    <property type="match status" value="1"/>
</dbReference>
<dbReference type="PROSITE" id="PS50240">
    <property type="entry name" value="TRYPSIN_DOM"/>
    <property type="match status" value="1"/>
</dbReference>
<evidence type="ECO:0000256" key="1">
    <source>
        <dbReference type="ARBA" id="ARBA00023157"/>
    </source>
</evidence>
<protein>
    <submittedName>
        <fullName evidence="6">CSON000161 protein</fullName>
    </submittedName>
</protein>
<feature type="region of interest" description="Disordered" evidence="3">
    <location>
        <begin position="951"/>
        <end position="1035"/>
    </location>
</feature>